<feature type="signal peptide" evidence="2">
    <location>
        <begin position="1"/>
        <end position="23"/>
    </location>
</feature>
<feature type="chain" id="PRO_5019210895" description="Lipoprotein" evidence="2">
    <location>
        <begin position="24"/>
        <end position="475"/>
    </location>
</feature>
<evidence type="ECO:0000256" key="2">
    <source>
        <dbReference type="SAM" id="SignalP"/>
    </source>
</evidence>
<protein>
    <recommendedName>
        <fullName evidence="5">Lipoprotein</fullName>
    </recommendedName>
</protein>
<dbReference type="Proteomes" id="UP000290243">
    <property type="component" value="Chromosome"/>
</dbReference>
<dbReference type="EMBL" id="LR215037">
    <property type="protein sequence ID" value="VEU75209.1"/>
    <property type="molecule type" value="Genomic_DNA"/>
</dbReference>
<dbReference type="AlphaFoldDB" id="A0A449B3R5"/>
<evidence type="ECO:0000256" key="1">
    <source>
        <dbReference type="SAM" id="Coils"/>
    </source>
</evidence>
<dbReference type="KEGG" id="mmau:NCTC10168_00125"/>
<evidence type="ECO:0008006" key="5">
    <source>
        <dbReference type="Google" id="ProtNLM"/>
    </source>
</evidence>
<evidence type="ECO:0000313" key="4">
    <source>
        <dbReference type="Proteomes" id="UP000290243"/>
    </source>
</evidence>
<organism evidence="3 4">
    <name type="scientific">Mycoplasmopsis maculosa</name>
    <dbReference type="NCBI Taxonomy" id="114885"/>
    <lineage>
        <taxon>Bacteria</taxon>
        <taxon>Bacillati</taxon>
        <taxon>Mycoplasmatota</taxon>
        <taxon>Mycoplasmoidales</taxon>
        <taxon>Metamycoplasmataceae</taxon>
        <taxon>Mycoplasmopsis</taxon>
    </lineage>
</organism>
<reference evidence="3 4" key="1">
    <citation type="submission" date="2019-01" db="EMBL/GenBank/DDBJ databases">
        <authorList>
            <consortium name="Pathogen Informatics"/>
        </authorList>
    </citation>
    <scope>NUCLEOTIDE SEQUENCE [LARGE SCALE GENOMIC DNA]</scope>
    <source>
        <strain evidence="3 4">NCTC10168</strain>
    </source>
</reference>
<feature type="coiled-coil region" evidence="1">
    <location>
        <begin position="152"/>
        <end position="215"/>
    </location>
</feature>
<dbReference type="RefSeq" id="WP_129646121.1">
    <property type="nucleotide sequence ID" value="NZ_LR215037.1"/>
</dbReference>
<evidence type="ECO:0000313" key="3">
    <source>
        <dbReference type="EMBL" id="VEU75209.1"/>
    </source>
</evidence>
<name>A0A449B3R5_9BACT</name>
<gene>
    <name evidence="3" type="ORF">NCTC10168_00125</name>
</gene>
<proteinExistence type="predicted"/>
<sequence>MRNRKNRKSLFIGLTVFSSVVSASLVSALVFNACSNRGDKNNNFNNENDLKISKEYKDKLIEIAKNIDYPEKPNTKAIELIINDINLKYSELKIRNEKDFNNYKKRLSEISNFVLEINNELNRNNNKNIYLEEFKSSETIYKLENLLNKIKRDNLNSSIINAKKQINKLVESEKKKHLLDVVNNSSSINEIENAENEANNIIEKAKNKLSISNERLLGSTLYAINKKFINDELTSEEDLTNLLKGIEPNIEHIKNLSLNNANKEFILNNFGEEFKNSLINEINNAKFYYNYDLIIKKISTMEKLIEIINDPNFYYEIPGIINNISSEIPKEFNYIEVPGDTLNFVLLNSDNSFLKLDRLILVSLLSKKYKNDSEAVPAFKEILNKFDELNANISNKEVVTYEDYLKYKNKYDAIFSFANSDFEKYLTEINSLPNEKQNRLLELYKNTNKIVQDNFNSNEEIEELENQINLAKSSI</sequence>
<keyword evidence="2" id="KW-0732">Signal</keyword>
<keyword evidence="1" id="KW-0175">Coiled coil</keyword>
<keyword evidence="4" id="KW-1185">Reference proteome</keyword>
<accession>A0A449B3R5</accession>